<dbReference type="PANTHER" id="PTHR15583:SF13">
    <property type="entry name" value="INTERLEUKIN-17 RECEPTOR A"/>
    <property type="match status" value="1"/>
</dbReference>
<keyword evidence="2" id="KW-0472">Membrane</keyword>
<evidence type="ECO:0000256" key="1">
    <source>
        <dbReference type="ARBA" id="ARBA00004251"/>
    </source>
</evidence>
<dbReference type="PANTHER" id="PTHR15583">
    <property type="entry name" value="INTERLEUKIN-17 RECEPTOR"/>
    <property type="match status" value="1"/>
</dbReference>
<dbReference type="GO" id="GO:0030368">
    <property type="term" value="F:interleukin-17 receptor activity"/>
    <property type="evidence" value="ECO:0007669"/>
    <property type="project" value="InterPro"/>
</dbReference>
<feature type="domain" description="IL17RA/B N-terminal" evidence="4">
    <location>
        <begin position="46"/>
        <end position="171"/>
    </location>
</feature>
<dbReference type="AlphaFoldDB" id="A0A5F9CNZ5"/>
<dbReference type="STRING" id="9986.ENSOCUP00000035366"/>
<dbReference type="Proteomes" id="UP000001811">
    <property type="component" value="Chromosome 8"/>
</dbReference>
<dbReference type="EMBL" id="AAGW02051767">
    <property type="status" value="NOT_ANNOTATED_CDS"/>
    <property type="molecule type" value="Genomic_DNA"/>
</dbReference>
<dbReference type="Pfam" id="PF16556">
    <property type="entry name" value="IL17R_fnIII_D1"/>
    <property type="match status" value="1"/>
</dbReference>
<dbReference type="EMBL" id="AAGW02051765">
    <property type="status" value="NOT_ANNOTATED_CDS"/>
    <property type="molecule type" value="Genomic_DNA"/>
</dbReference>
<dbReference type="InterPro" id="IPR039465">
    <property type="entry name" value="IL-17_rcpt-like"/>
</dbReference>
<comment type="subcellular location">
    <subcellularLocation>
        <location evidence="1">Cell membrane</location>
        <topology evidence="1">Single-pass type I membrane protein</topology>
    </subcellularLocation>
</comment>
<sequence length="331" mass="35875">MSFRHQSFAITQASTGIVVVELSGPAAGPTQGLCFNSDSRLSLPGTCLDDSWIHPRNLTPSSSKDVQIQLHLAYTRSGDLVPVVHVEWMLQTDASILYLEGAELSILQLNTNERLCVKFEFLQSFSFQWCFSFSNFVVEPGQEYEVTVHHLPKPIPDGDPNHQSRNVLVPGKSILPTRVSTKHSQAAVTEVTGRQMGEPPIRPCCCAHCFGPVPGIPAPSTVLGLLKTPGKLTQAGAPCPSRPLSHQPCPSGRLKTVRACVTAHRALARCSQGAWSGWVQASGNQADFWPVALRPRGPSRSLGLPGLWLLQGAALVSQQTRSGPWLQPLQD</sequence>
<evidence type="ECO:0000259" key="4">
    <source>
        <dbReference type="Pfam" id="PF16556"/>
    </source>
</evidence>
<accession>A0A5F9CNZ5</accession>
<evidence type="ECO:0000256" key="3">
    <source>
        <dbReference type="ARBA" id="ARBA00022729"/>
    </source>
</evidence>
<evidence type="ECO:0000313" key="5">
    <source>
        <dbReference type="Ensembl" id="ENSOCUP00000035366.1"/>
    </source>
</evidence>
<name>A0A5F9CNZ5_RABIT</name>
<dbReference type="InParanoid" id="A0A5F9CNZ5"/>
<evidence type="ECO:0000313" key="6">
    <source>
        <dbReference type="Proteomes" id="UP000001811"/>
    </source>
</evidence>
<dbReference type="InterPro" id="IPR038683">
    <property type="entry name" value="IL17RA/B_FnIII-like_1_sf"/>
</dbReference>
<keyword evidence="2" id="KW-1003">Cell membrane</keyword>
<proteinExistence type="predicted"/>
<reference evidence="5 6" key="1">
    <citation type="journal article" date="2011" name="Nature">
        <title>A high-resolution map of human evolutionary constraint using 29 mammals.</title>
        <authorList>
            <person name="Lindblad-Toh K."/>
            <person name="Garber M."/>
            <person name="Zuk O."/>
            <person name="Lin M.F."/>
            <person name="Parker B.J."/>
            <person name="Washietl S."/>
            <person name="Kheradpour P."/>
            <person name="Ernst J."/>
            <person name="Jordan G."/>
            <person name="Mauceli E."/>
            <person name="Ward L.D."/>
            <person name="Lowe C.B."/>
            <person name="Holloway A.K."/>
            <person name="Clamp M."/>
            <person name="Gnerre S."/>
            <person name="Alfoldi J."/>
            <person name="Beal K."/>
            <person name="Chang J."/>
            <person name="Clawson H."/>
            <person name="Cuff J."/>
            <person name="Di Palma F."/>
            <person name="Fitzgerald S."/>
            <person name="Flicek P."/>
            <person name="Guttman M."/>
            <person name="Hubisz M.J."/>
            <person name="Jaffe D.B."/>
            <person name="Jungreis I."/>
            <person name="Kent W.J."/>
            <person name="Kostka D."/>
            <person name="Lara M."/>
            <person name="Martins A.L."/>
            <person name="Massingham T."/>
            <person name="Moltke I."/>
            <person name="Raney B.J."/>
            <person name="Rasmussen M.D."/>
            <person name="Robinson J."/>
            <person name="Stark A."/>
            <person name="Vilella A.J."/>
            <person name="Wen J."/>
            <person name="Xie X."/>
            <person name="Zody M.C."/>
            <person name="Baldwin J."/>
            <person name="Bloom T."/>
            <person name="Chin C.W."/>
            <person name="Heiman D."/>
            <person name="Nicol R."/>
            <person name="Nusbaum C."/>
            <person name="Young S."/>
            <person name="Wilkinson J."/>
            <person name="Worley K.C."/>
            <person name="Kovar C.L."/>
            <person name="Muzny D.M."/>
            <person name="Gibbs R.A."/>
            <person name="Cree A."/>
            <person name="Dihn H.H."/>
            <person name="Fowler G."/>
            <person name="Jhangiani S."/>
            <person name="Joshi V."/>
            <person name="Lee S."/>
            <person name="Lewis L.R."/>
            <person name="Nazareth L.V."/>
            <person name="Okwuonu G."/>
            <person name="Santibanez J."/>
            <person name="Warren W.C."/>
            <person name="Mardis E.R."/>
            <person name="Weinstock G.M."/>
            <person name="Wilson R.K."/>
            <person name="Delehaunty K."/>
            <person name="Dooling D."/>
            <person name="Fronik C."/>
            <person name="Fulton L."/>
            <person name="Fulton B."/>
            <person name="Graves T."/>
            <person name="Minx P."/>
            <person name="Sodergren E."/>
            <person name="Birney E."/>
            <person name="Margulies E.H."/>
            <person name="Herrero J."/>
            <person name="Green E.D."/>
            <person name="Haussler D."/>
            <person name="Siepel A."/>
            <person name="Goldman N."/>
            <person name="Pollard K.S."/>
            <person name="Pedersen J.S."/>
            <person name="Lander E.S."/>
            <person name="Kellis M."/>
        </authorList>
    </citation>
    <scope>NUCLEOTIDE SEQUENCE [LARGE SCALE GENOMIC DNA]</scope>
    <source>
        <strain evidence="5 6">Thorbecke inbred</strain>
    </source>
</reference>
<dbReference type="GO" id="GO:0005886">
    <property type="term" value="C:plasma membrane"/>
    <property type="evidence" value="ECO:0007669"/>
    <property type="project" value="UniProtKB-SubCell"/>
</dbReference>
<keyword evidence="6" id="KW-1185">Reference proteome</keyword>
<reference evidence="5" key="3">
    <citation type="submission" date="2025-09" db="UniProtKB">
        <authorList>
            <consortium name="Ensembl"/>
        </authorList>
    </citation>
    <scope>IDENTIFICATION</scope>
    <source>
        <strain evidence="5">Thorbecke</strain>
    </source>
</reference>
<dbReference type="EMBL" id="AAGW02051766">
    <property type="status" value="NOT_ANNOTATED_CDS"/>
    <property type="molecule type" value="Genomic_DNA"/>
</dbReference>
<evidence type="ECO:0000256" key="2">
    <source>
        <dbReference type="ARBA" id="ARBA00022475"/>
    </source>
</evidence>
<dbReference type="InterPro" id="IPR032356">
    <property type="entry name" value="IL17R_A/B_N"/>
</dbReference>
<dbReference type="GeneTree" id="ENSGT00940000159018"/>
<dbReference type="Ensembl" id="ENSOCUT00000063994.1">
    <property type="protein sequence ID" value="ENSOCUP00000035366.1"/>
    <property type="gene ID" value="ENSOCUG00000034736.1"/>
</dbReference>
<dbReference type="Bgee" id="ENSOCUG00000034736">
    <property type="expression patterns" value="Expressed in blood"/>
</dbReference>
<organism evidence="5 6">
    <name type="scientific">Oryctolagus cuniculus</name>
    <name type="common">Rabbit</name>
    <dbReference type="NCBI Taxonomy" id="9986"/>
    <lineage>
        <taxon>Eukaryota</taxon>
        <taxon>Metazoa</taxon>
        <taxon>Chordata</taxon>
        <taxon>Craniata</taxon>
        <taxon>Vertebrata</taxon>
        <taxon>Euteleostomi</taxon>
        <taxon>Mammalia</taxon>
        <taxon>Eutheria</taxon>
        <taxon>Euarchontoglires</taxon>
        <taxon>Glires</taxon>
        <taxon>Lagomorpha</taxon>
        <taxon>Leporidae</taxon>
        <taxon>Oryctolagus</taxon>
    </lineage>
</organism>
<reference evidence="5" key="2">
    <citation type="submission" date="2025-08" db="UniProtKB">
        <authorList>
            <consortium name="Ensembl"/>
        </authorList>
    </citation>
    <scope>IDENTIFICATION</scope>
    <source>
        <strain evidence="5">Thorbecke</strain>
    </source>
</reference>
<dbReference type="Gene3D" id="2.60.40.2160">
    <property type="entry name" value="Interleukin-17 receptor A/B, fibronectin-III-like domain 1"/>
    <property type="match status" value="1"/>
</dbReference>
<protein>
    <recommendedName>
        <fullName evidence="4">IL17RA/B N-terminal domain-containing protein</fullName>
    </recommendedName>
</protein>
<keyword evidence="3" id="KW-0732">Signal</keyword>
<dbReference type="SMR" id="A0A5F9CNZ5"/>